<accession>A0A183VTM3</accession>
<reference evidence="1" key="1">
    <citation type="submission" date="2022-06" db="EMBL/GenBank/DDBJ databases">
        <authorList>
            <person name="Berger JAMES D."/>
            <person name="Berger JAMES D."/>
        </authorList>
    </citation>
    <scope>NUCLEOTIDE SEQUENCE [LARGE SCALE GENOMIC DNA]</scope>
</reference>
<evidence type="ECO:0000313" key="1">
    <source>
        <dbReference type="Proteomes" id="UP000050795"/>
    </source>
</evidence>
<dbReference type="OrthoDB" id="10031946at2759"/>
<dbReference type="Proteomes" id="UP000050795">
    <property type="component" value="Unassembled WGS sequence"/>
</dbReference>
<keyword evidence="1" id="KW-1185">Reference proteome</keyword>
<proteinExistence type="predicted"/>
<dbReference type="WBParaSite" id="TREG1_21940.1">
    <property type="protein sequence ID" value="TREG1_21940.1"/>
    <property type="gene ID" value="TREG1_21940"/>
</dbReference>
<dbReference type="WBParaSite" id="TREG1_21940.2">
    <property type="protein sequence ID" value="TREG1_21940.2"/>
    <property type="gene ID" value="TREG1_21940"/>
</dbReference>
<dbReference type="InterPro" id="IPR020339">
    <property type="entry name" value="C20orf85-like"/>
</dbReference>
<dbReference type="PANTHER" id="PTHR31909:SF3">
    <property type="entry name" value="SIMILAR TO PROTEIN C20ORF85 HOMOLOG"/>
    <property type="match status" value="1"/>
</dbReference>
<evidence type="ECO:0000313" key="2">
    <source>
        <dbReference type="WBParaSite" id="TREG1_21940.1"/>
    </source>
</evidence>
<reference evidence="2 3" key="2">
    <citation type="submission" date="2023-11" db="UniProtKB">
        <authorList>
            <consortium name="WormBaseParasite"/>
        </authorList>
    </citation>
    <scope>IDENTIFICATION</scope>
</reference>
<evidence type="ECO:0000313" key="3">
    <source>
        <dbReference type="WBParaSite" id="TREG1_21940.2"/>
    </source>
</evidence>
<sequence length="133" mass="15623">MYGDGNKIPQDPFSKELAWRIHVENEARTAKVFESKYGYMKGPLNKIIEDEIHLLVDKDRPRISDLIHEPVLSVEPLSKYIKVLPSPQPIPKTTNGMIGWRSQHPDYWLDRYGRYGRCKRDIIKVFNWPNETT</sequence>
<organism evidence="1 2">
    <name type="scientific">Trichobilharzia regenti</name>
    <name type="common">Nasal bird schistosome</name>
    <dbReference type="NCBI Taxonomy" id="157069"/>
    <lineage>
        <taxon>Eukaryota</taxon>
        <taxon>Metazoa</taxon>
        <taxon>Spiralia</taxon>
        <taxon>Lophotrochozoa</taxon>
        <taxon>Platyhelminthes</taxon>
        <taxon>Trematoda</taxon>
        <taxon>Digenea</taxon>
        <taxon>Strigeidida</taxon>
        <taxon>Schistosomatoidea</taxon>
        <taxon>Schistosomatidae</taxon>
        <taxon>Trichobilharzia</taxon>
    </lineage>
</organism>
<name>A0A183VTM3_TRIRE</name>
<dbReference type="PANTHER" id="PTHR31909">
    <property type="entry name" value="CHROMOSOME 20 ORF85 FAMILY MEMBER"/>
    <property type="match status" value="1"/>
</dbReference>
<protein>
    <submittedName>
        <fullName evidence="2 3">39S ribosomal protein L22, mitochondrial</fullName>
    </submittedName>
</protein>
<dbReference type="Pfam" id="PF14945">
    <property type="entry name" value="LLC1"/>
    <property type="match status" value="1"/>
</dbReference>
<dbReference type="AlphaFoldDB" id="A0A183VTM3"/>